<keyword evidence="3" id="KW-0812">Transmembrane</keyword>
<evidence type="ECO:0000256" key="3">
    <source>
        <dbReference type="ARBA" id="ARBA00022692"/>
    </source>
</evidence>
<sequence length="289" mass="32661">MMRPGASLFLGPETPPHYRKAVLDRLSKENPALFPRPDDAQSFLRAIHLPASLRWSFLNNGKAATSAARRFLFQIEFGTPLTTAWDVPQDINPDSVVHNLQGPSGVLRALIALPDPIETLGRSLRLVTVRHPVARAVSAFEYLCRSHDLAHSWFAQDRLRLNAVTGFDWTTDPRTATGFLKFLDYIQWMQAEGGRTSVNSHWRPQIDTILPALYRPDIVGRVEDMATFCRQVARHLDQPLPDGFALPRTNSQTYADRQDWLSTAARARLRTIYAADFDWLNYAPEDSPA</sequence>
<dbReference type="SUPFAM" id="SSF52540">
    <property type="entry name" value="P-loop containing nucleoside triphosphate hydrolases"/>
    <property type="match status" value="1"/>
</dbReference>
<dbReference type="InterPro" id="IPR027417">
    <property type="entry name" value="P-loop_NTPase"/>
</dbReference>
<dbReference type="EMBL" id="JAAATW010000001">
    <property type="protein sequence ID" value="NBE06539.1"/>
    <property type="molecule type" value="Genomic_DNA"/>
</dbReference>
<dbReference type="PANTHER" id="PTHR12137:SF54">
    <property type="entry name" value="CARBOHYDRATE SULFOTRANSFERASE"/>
    <property type="match status" value="1"/>
</dbReference>
<evidence type="ECO:0000313" key="9">
    <source>
        <dbReference type="Proteomes" id="UP001517376"/>
    </source>
</evidence>
<dbReference type="Pfam" id="PF03567">
    <property type="entry name" value="Sulfotransfer_2"/>
    <property type="match status" value="1"/>
</dbReference>
<organism evidence="8 9">
    <name type="scientific">Paragemmobacter ruber</name>
    <dbReference type="NCBI Taxonomy" id="1985673"/>
    <lineage>
        <taxon>Bacteria</taxon>
        <taxon>Pseudomonadati</taxon>
        <taxon>Pseudomonadota</taxon>
        <taxon>Alphaproteobacteria</taxon>
        <taxon>Rhodobacterales</taxon>
        <taxon>Paracoccaceae</taxon>
        <taxon>Paragemmobacter</taxon>
    </lineage>
</organism>
<evidence type="ECO:0000256" key="5">
    <source>
        <dbReference type="ARBA" id="ARBA00023034"/>
    </source>
</evidence>
<comment type="caution">
    <text evidence="8">The sequence shown here is derived from an EMBL/GenBank/DDBJ whole genome shotgun (WGS) entry which is preliminary data.</text>
</comment>
<dbReference type="InterPro" id="IPR018011">
    <property type="entry name" value="Carb_sulfotrans_8-10"/>
</dbReference>
<keyword evidence="2" id="KW-0808">Transferase</keyword>
<protein>
    <submittedName>
        <fullName evidence="8">Sulfotransferase family 2 domain-containing protein</fullName>
    </submittedName>
</protein>
<evidence type="ECO:0000256" key="1">
    <source>
        <dbReference type="ARBA" id="ARBA00004323"/>
    </source>
</evidence>
<evidence type="ECO:0000256" key="6">
    <source>
        <dbReference type="ARBA" id="ARBA00023136"/>
    </source>
</evidence>
<dbReference type="InterPro" id="IPR005331">
    <property type="entry name" value="Sulfotransferase"/>
</dbReference>
<accession>A0ABW9Y2T1</accession>
<name>A0ABW9Y2T1_9RHOB</name>
<keyword evidence="4" id="KW-1133">Transmembrane helix</keyword>
<evidence type="ECO:0000256" key="7">
    <source>
        <dbReference type="ARBA" id="ARBA00023180"/>
    </source>
</evidence>
<reference evidence="9" key="1">
    <citation type="submission" date="2020-01" db="EMBL/GenBank/DDBJ databases">
        <title>Sphingomonas sp. strain CSW-10.</title>
        <authorList>
            <person name="Chen W.-M."/>
        </authorList>
    </citation>
    <scope>NUCLEOTIDE SEQUENCE [LARGE SCALE GENOMIC DNA]</scope>
    <source>
        <strain evidence="9">CCP-1</strain>
    </source>
</reference>
<keyword evidence="7" id="KW-0325">Glycoprotein</keyword>
<keyword evidence="6" id="KW-0472">Membrane</keyword>
<keyword evidence="9" id="KW-1185">Reference proteome</keyword>
<keyword evidence="5" id="KW-0333">Golgi apparatus</keyword>
<dbReference type="RefSeq" id="WP_161765529.1">
    <property type="nucleotide sequence ID" value="NZ_JAAATW010000001.1"/>
</dbReference>
<comment type="subcellular location">
    <subcellularLocation>
        <location evidence="1">Golgi apparatus membrane</location>
        <topology evidence="1">Single-pass type II membrane protein</topology>
    </subcellularLocation>
</comment>
<gene>
    <name evidence="8" type="ORF">GU920_03275</name>
</gene>
<evidence type="ECO:0000313" key="8">
    <source>
        <dbReference type="EMBL" id="NBE06539.1"/>
    </source>
</evidence>
<evidence type="ECO:0000256" key="4">
    <source>
        <dbReference type="ARBA" id="ARBA00022989"/>
    </source>
</evidence>
<proteinExistence type="predicted"/>
<evidence type="ECO:0000256" key="2">
    <source>
        <dbReference type="ARBA" id="ARBA00022679"/>
    </source>
</evidence>
<dbReference type="Proteomes" id="UP001517376">
    <property type="component" value="Unassembled WGS sequence"/>
</dbReference>
<dbReference type="PANTHER" id="PTHR12137">
    <property type="entry name" value="CARBOHYDRATE SULFOTRANSFERASE"/>
    <property type="match status" value="1"/>
</dbReference>